<dbReference type="InterPro" id="IPR027417">
    <property type="entry name" value="P-loop_NTPase"/>
</dbReference>
<dbReference type="SMART" id="SM00382">
    <property type="entry name" value="AAA"/>
    <property type="match status" value="1"/>
</dbReference>
<keyword evidence="9" id="KW-0378">Hydrolase</keyword>
<gene>
    <name evidence="20" type="ORF">BSTOLATCC_MIC40977</name>
</gene>
<evidence type="ECO:0000256" key="11">
    <source>
        <dbReference type="ARBA" id="ARBA00022840"/>
    </source>
</evidence>
<dbReference type="SUPFAM" id="SSF52540">
    <property type="entry name" value="P-loop containing nucleoside triphosphate hydrolases"/>
    <property type="match status" value="1"/>
</dbReference>
<dbReference type="Gene3D" id="1.10.8.60">
    <property type="match status" value="1"/>
</dbReference>
<evidence type="ECO:0000256" key="17">
    <source>
        <dbReference type="SAM" id="MobiDB-lite"/>
    </source>
</evidence>
<comment type="caution">
    <text evidence="20">The sequence shown here is derived from an EMBL/GenBank/DDBJ whole genome shotgun (WGS) entry which is preliminary data.</text>
</comment>
<evidence type="ECO:0000256" key="14">
    <source>
        <dbReference type="ARBA" id="ARBA00023049"/>
    </source>
</evidence>
<dbReference type="PANTHER" id="PTHR23076:SF97">
    <property type="entry name" value="ATP-DEPENDENT ZINC METALLOPROTEASE YME1L1"/>
    <property type="match status" value="1"/>
</dbReference>
<evidence type="ECO:0000256" key="1">
    <source>
        <dbReference type="ARBA" id="ARBA00001947"/>
    </source>
</evidence>
<evidence type="ECO:0000313" key="21">
    <source>
        <dbReference type="Proteomes" id="UP001162131"/>
    </source>
</evidence>
<dbReference type="FunFam" id="1.10.8.60:FF:000001">
    <property type="entry name" value="ATP-dependent zinc metalloprotease FtsH"/>
    <property type="match status" value="1"/>
</dbReference>
<dbReference type="InterPro" id="IPR000642">
    <property type="entry name" value="Peptidase_M41"/>
</dbReference>
<comment type="subcellular location">
    <subcellularLocation>
        <location evidence="2">Membrane</location>
        <topology evidence="2">Multi-pass membrane protein</topology>
    </subcellularLocation>
</comment>
<dbReference type="InterPro" id="IPR041569">
    <property type="entry name" value="AAA_lid_3"/>
</dbReference>
<dbReference type="InterPro" id="IPR003960">
    <property type="entry name" value="ATPase_AAA_CS"/>
</dbReference>
<dbReference type="GO" id="GO:0004176">
    <property type="term" value="F:ATP-dependent peptidase activity"/>
    <property type="evidence" value="ECO:0007669"/>
    <property type="project" value="InterPro"/>
</dbReference>
<proteinExistence type="inferred from homology"/>
<keyword evidence="6 18" id="KW-0812">Transmembrane</keyword>
<evidence type="ECO:0000256" key="3">
    <source>
        <dbReference type="ARBA" id="ARBA00010044"/>
    </source>
</evidence>
<evidence type="ECO:0000256" key="9">
    <source>
        <dbReference type="ARBA" id="ARBA00022801"/>
    </source>
</evidence>
<keyword evidence="15 18" id="KW-0472">Membrane</keyword>
<dbReference type="AlphaFoldDB" id="A0AAU9JQH8"/>
<dbReference type="GO" id="GO:0046872">
    <property type="term" value="F:metal ion binding"/>
    <property type="evidence" value="ECO:0007669"/>
    <property type="project" value="UniProtKB-KW"/>
</dbReference>
<evidence type="ECO:0000256" key="10">
    <source>
        <dbReference type="ARBA" id="ARBA00022833"/>
    </source>
</evidence>
<feature type="region of interest" description="Disordered" evidence="17">
    <location>
        <begin position="61"/>
        <end position="88"/>
    </location>
</feature>
<dbReference type="PROSITE" id="PS00674">
    <property type="entry name" value="AAA"/>
    <property type="match status" value="1"/>
</dbReference>
<evidence type="ECO:0000256" key="8">
    <source>
        <dbReference type="ARBA" id="ARBA00022741"/>
    </source>
</evidence>
<keyword evidence="13 18" id="KW-1133">Transmembrane helix</keyword>
<dbReference type="Pfam" id="PF17862">
    <property type="entry name" value="AAA_lid_3"/>
    <property type="match status" value="1"/>
</dbReference>
<evidence type="ECO:0000256" key="6">
    <source>
        <dbReference type="ARBA" id="ARBA00022692"/>
    </source>
</evidence>
<keyword evidence="14" id="KW-0482">Metalloprotease</keyword>
<name>A0AAU9JQH8_9CILI</name>
<keyword evidence="21" id="KW-1185">Reference proteome</keyword>
<organism evidence="20 21">
    <name type="scientific">Blepharisma stoltei</name>
    <dbReference type="NCBI Taxonomy" id="1481888"/>
    <lineage>
        <taxon>Eukaryota</taxon>
        <taxon>Sar</taxon>
        <taxon>Alveolata</taxon>
        <taxon>Ciliophora</taxon>
        <taxon>Postciliodesmatophora</taxon>
        <taxon>Heterotrichea</taxon>
        <taxon>Heterotrichida</taxon>
        <taxon>Blepharismidae</taxon>
        <taxon>Blepharisma</taxon>
    </lineage>
</organism>
<evidence type="ECO:0000259" key="19">
    <source>
        <dbReference type="SMART" id="SM00382"/>
    </source>
</evidence>
<evidence type="ECO:0000256" key="15">
    <source>
        <dbReference type="ARBA" id="ARBA00023136"/>
    </source>
</evidence>
<feature type="transmembrane region" description="Helical" evidence="18">
    <location>
        <begin position="123"/>
        <end position="143"/>
    </location>
</feature>
<dbReference type="GO" id="GO:0005739">
    <property type="term" value="C:mitochondrion"/>
    <property type="evidence" value="ECO:0007669"/>
    <property type="project" value="TreeGrafter"/>
</dbReference>
<dbReference type="GO" id="GO:0006508">
    <property type="term" value="P:proteolysis"/>
    <property type="evidence" value="ECO:0007669"/>
    <property type="project" value="UniProtKB-KW"/>
</dbReference>
<dbReference type="Gene3D" id="3.40.50.300">
    <property type="entry name" value="P-loop containing nucleotide triphosphate hydrolases"/>
    <property type="match status" value="1"/>
</dbReference>
<evidence type="ECO:0000313" key="20">
    <source>
        <dbReference type="EMBL" id="CAG9326552.1"/>
    </source>
</evidence>
<evidence type="ECO:0000256" key="7">
    <source>
        <dbReference type="ARBA" id="ARBA00022723"/>
    </source>
</evidence>
<keyword evidence="8 16" id="KW-0547">Nucleotide-binding</keyword>
<dbReference type="GO" id="GO:0016887">
    <property type="term" value="F:ATP hydrolysis activity"/>
    <property type="evidence" value="ECO:0007669"/>
    <property type="project" value="InterPro"/>
</dbReference>
<dbReference type="InterPro" id="IPR003593">
    <property type="entry name" value="AAA+_ATPase"/>
</dbReference>
<keyword evidence="11 16" id="KW-0067">ATP-binding</keyword>
<feature type="domain" description="AAA+ ATPase" evidence="19">
    <location>
        <begin position="200"/>
        <end position="336"/>
    </location>
</feature>
<dbReference type="Gene3D" id="1.20.58.760">
    <property type="entry name" value="Peptidase M41"/>
    <property type="match status" value="1"/>
</dbReference>
<evidence type="ECO:0000256" key="2">
    <source>
        <dbReference type="ARBA" id="ARBA00004141"/>
    </source>
</evidence>
<evidence type="ECO:0000256" key="16">
    <source>
        <dbReference type="RuleBase" id="RU003651"/>
    </source>
</evidence>
<dbReference type="Pfam" id="PF01434">
    <property type="entry name" value="Peptidase_M41"/>
    <property type="match status" value="1"/>
</dbReference>
<sequence>MLRLVQRFLRTDWQTLRKLNRELRFEETIKLYEDLPGKLKDDPSIRNQYLHAKSVLNLIDSHKPPEKSAQPKKAKENAEYDSDWREEEAKKERDRSAYAVGTEENPLLVKNVEIWEKSKWSNLFTFSNGLTLLVIGSFIYLFYGNPGVNIFEAKSHIIIAENSPYTFNDVKGIDECRAELEEIVHYLKHMEKYEKIGAKMPKGLLLTGKPGVGKTLLAKAIAGEAGVKFFYSSGSDFEEVFVGLGAKRVRELFATAKKNAPCIVFIDEIDALASSRRNRSQNYNRQSLNQLLVEMDGFDPNQNILVIAATNLPGELDDALKRAGRFDKVIDVPLPDIKGREEILELYLAKVFYDKSVDKSIIARGTAGMTGADLANLVNLAMLNAIKEGRKICSAHDVDVARDRILMGVERKTMVLTPEEKMNTALHEVGHALVAVLSEGAEPLHKITILPRGHALGVTMQLPKKDTFMESRNKILAQIDVAMGGRAAEELFFGKQRMTEGCSSDLSNSTQIAYYHVRGGLFNEKTGLVDTNALRNQWGGRSEGLKQRDMIDNVVKEILDDSYKRVLEKLRTQKDLIQRIASVLVEKETLTGEEFSNMVKNGS</sequence>
<evidence type="ECO:0000256" key="12">
    <source>
        <dbReference type="ARBA" id="ARBA00022946"/>
    </source>
</evidence>
<comment type="similarity">
    <text evidence="4">In the N-terminal section; belongs to the AAA ATPase family.</text>
</comment>
<comment type="similarity">
    <text evidence="16">Belongs to the AAA ATPase family.</text>
</comment>
<accession>A0AAU9JQH8</accession>
<dbReference type="GO" id="GO:0016020">
    <property type="term" value="C:membrane"/>
    <property type="evidence" value="ECO:0007669"/>
    <property type="project" value="UniProtKB-SubCell"/>
</dbReference>
<dbReference type="GO" id="GO:0005524">
    <property type="term" value="F:ATP binding"/>
    <property type="evidence" value="ECO:0007669"/>
    <property type="project" value="UniProtKB-KW"/>
</dbReference>
<evidence type="ECO:0000256" key="4">
    <source>
        <dbReference type="ARBA" id="ARBA00010550"/>
    </source>
</evidence>
<evidence type="ECO:0000256" key="5">
    <source>
        <dbReference type="ARBA" id="ARBA00022670"/>
    </source>
</evidence>
<keyword evidence="5" id="KW-0645">Protease</keyword>
<dbReference type="PANTHER" id="PTHR23076">
    <property type="entry name" value="METALLOPROTEASE M41 FTSH"/>
    <property type="match status" value="1"/>
</dbReference>
<dbReference type="GO" id="GO:0004222">
    <property type="term" value="F:metalloendopeptidase activity"/>
    <property type="evidence" value="ECO:0007669"/>
    <property type="project" value="InterPro"/>
</dbReference>
<dbReference type="EMBL" id="CAJZBQ010000040">
    <property type="protein sequence ID" value="CAG9326552.1"/>
    <property type="molecule type" value="Genomic_DNA"/>
</dbReference>
<keyword evidence="10" id="KW-0862">Zinc</keyword>
<protein>
    <recommendedName>
        <fullName evidence="19">AAA+ ATPase domain-containing protein</fullName>
    </recommendedName>
</protein>
<comment type="similarity">
    <text evidence="3">In the C-terminal section; belongs to the peptidase M41 family.</text>
</comment>
<evidence type="ECO:0000256" key="18">
    <source>
        <dbReference type="SAM" id="Phobius"/>
    </source>
</evidence>
<dbReference type="Proteomes" id="UP001162131">
    <property type="component" value="Unassembled WGS sequence"/>
</dbReference>
<comment type="cofactor">
    <cofactor evidence="1">
        <name>Zn(2+)</name>
        <dbReference type="ChEBI" id="CHEBI:29105"/>
    </cofactor>
</comment>
<dbReference type="Pfam" id="PF00004">
    <property type="entry name" value="AAA"/>
    <property type="match status" value="1"/>
</dbReference>
<dbReference type="FunFam" id="3.40.50.300:FF:000277">
    <property type="entry name" value="ATP-dependent zinc metalloprotease FtsH"/>
    <property type="match status" value="1"/>
</dbReference>
<dbReference type="InterPro" id="IPR003959">
    <property type="entry name" value="ATPase_AAA_core"/>
</dbReference>
<reference evidence="20" key="1">
    <citation type="submission" date="2021-09" db="EMBL/GenBank/DDBJ databases">
        <authorList>
            <consortium name="AG Swart"/>
            <person name="Singh M."/>
            <person name="Singh A."/>
            <person name="Seah K."/>
            <person name="Emmerich C."/>
        </authorList>
    </citation>
    <scope>NUCLEOTIDE SEQUENCE</scope>
    <source>
        <strain evidence="20">ATCC30299</strain>
    </source>
</reference>
<keyword evidence="7" id="KW-0479">Metal-binding</keyword>
<keyword evidence="12" id="KW-0809">Transit peptide</keyword>
<dbReference type="SUPFAM" id="SSF140990">
    <property type="entry name" value="FtsH protease domain-like"/>
    <property type="match status" value="1"/>
</dbReference>
<evidence type="ECO:0000256" key="13">
    <source>
        <dbReference type="ARBA" id="ARBA00022989"/>
    </source>
</evidence>
<dbReference type="InterPro" id="IPR037219">
    <property type="entry name" value="Peptidase_M41-like"/>
</dbReference>